<evidence type="ECO:0000313" key="2">
    <source>
        <dbReference type="Proteomes" id="UP000054608"/>
    </source>
</evidence>
<dbReference type="Proteomes" id="UP000054608">
    <property type="component" value="Unassembled WGS sequence"/>
</dbReference>
<dbReference type="PATRIC" id="fig|458.5.peg.1974"/>
<keyword evidence="2" id="KW-1185">Reference proteome</keyword>
<sequence length="409" mass="45949">MIDAAKIVEGIHALGELSFNNKVLCGMEPLSAKTIEEARGLFSFVIPLSHEQFKSFKTQFGEDRFCEYSISLDISAYAIKDHRGRDVLAIKQSQSKFTHNQRLTLFTVEYLDDKKVQKTHYIAKNKHELNDAFRALRLQLPIQQIEEKLKRYYRLRAKPHPSSFWGKEWGLDKYTTPYSAPGGIDAVTVDAFCNHMTHKALSAALVLDVGGGKGRLADKLLREAQRMGIELHYILIEPDLSQCEAAEALLKTYPQVLVFHGTLQDFRTSLNDKGFEDELRQARFDEQRVKGGVDLIISCGGPLNNQVVSYDTAYTNACDYLAMLAEGGAVIATGLTSLLLSKKNLESIGFQVENCVAAKRNQTISESTTYHPAYVMIKPDQDPIRHEVASPAKSYGFPVDEWLNHPVVF</sequence>
<dbReference type="Gene3D" id="3.40.50.150">
    <property type="entry name" value="Vaccinia Virus protein VP39"/>
    <property type="match status" value="1"/>
</dbReference>
<gene>
    <name evidence="1" type="ORF">Lrub_1892</name>
</gene>
<organism evidence="1 2">
    <name type="scientific">Legionella rubrilucens</name>
    <dbReference type="NCBI Taxonomy" id="458"/>
    <lineage>
        <taxon>Bacteria</taxon>
        <taxon>Pseudomonadati</taxon>
        <taxon>Pseudomonadota</taxon>
        <taxon>Gammaproteobacteria</taxon>
        <taxon>Legionellales</taxon>
        <taxon>Legionellaceae</taxon>
        <taxon>Legionella</taxon>
    </lineage>
</organism>
<name>A0A0W0XQS1_9GAMM</name>
<dbReference type="OrthoDB" id="5649504at2"/>
<evidence type="ECO:0000313" key="1">
    <source>
        <dbReference type="EMBL" id="KTD46970.1"/>
    </source>
</evidence>
<dbReference type="InterPro" id="IPR029063">
    <property type="entry name" value="SAM-dependent_MTases_sf"/>
</dbReference>
<dbReference type="EMBL" id="LNYT01000020">
    <property type="protein sequence ID" value="KTD46970.1"/>
    <property type="molecule type" value="Genomic_DNA"/>
</dbReference>
<dbReference type="SUPFAM" id="SSF53335">
    <property type="entry name" value="S-adenosyl-L-methionine-dependent methyltransferases"/>
    <property type="match status" value="1"/>
</dbReference>
<dbReference type="AlphaFoldDB" id="A0A0W0XQS1"/>
<comment type="caution">
    <text evidence="1">The sequence shown here is derived from an EMBL/GenBank/DDBJ whole genome shotgun (WGS) entry which is preliminary data.</text>
</comment>
<dbReference type="RefSeq" id="WP_058531896.1">
    <property type="nucleotide sequence ID" value="NZ_CAAAIN010000002.1"/>
</dbReference>
<reference evidence="1 2" key="1">
    <citation type="submission" date="2015-11" db="EMBL/GenBank/DDBJ databases">
        <title>Genomic analysis of 38 Legionella species identifies large and diverse effector repertoires.</title>
        <authorList>
            <person name="Burstein D."/>
            <person name="Amaro F."/>
            <person name="Zusman T."/>
            <person name="Lifshitz Z."/>
            <person name="Cohen O."/>
            <person name="Gilbert J.A."/>
            <person name="Pupko T."/>
            <person name="Shuman H.A."/>
            <person name="Segal G."/>
        </authorList>
    </citation>
    <scope>NUCLEOTIDE SEQUENCE [LARGE SCALE GENOMIC DNA]</scope>
    <source>
        <strain evidence="1 2">WA-270A-C2</strain>
    </source>
</reference>
<protein>
    <submittedName>
        <fullName evidence="1">Uncharacterized protein</fullName>
    </submittedName>
</protein>
<proteinExistence type="predicted"/>
<accession>A0A0W0XQS1</accession>